<feature type="compositionally biased region" description="Basic residues" evidence="1">
    <location>
        <begin position="141"/>
        <end position="157"/>
    </location>
</feature>
<keyword evidence="3" id="KW-1185">Reference proteome</keyword>
<organism evidence="2 3">
    <name type="scientific">Macrolepiota fuliginosa MF-IS2</name>
    <dbReference type="NCBI Taxonomy" id="1400762"/>
    <lineage>
        <taxon>Eukaryota</taxon>
        <taxon>Fungi</taxon>
        <taxon>Dikarya</taxon>
        <taxon>Basidiomycota</taxon>
        <taxon>Agaricomycotina</taxon>
        <taxon>Agaricomycetes</taxon>
        <taxon>Agaricomycetidae</taxon>
        <taxon>Agaricales</taxon>
        <taxon>Agaricineae</taxon>
        <taxon>Agaricaceae</taxon>
        <taxon>Macrolepiota</taxon>
    </lineage>
</organism>
<proteinExistence type="predicted"/>
<evidence type="ECO:0000313" key="3">
    <source>
        <dbReference type="Proteomes" id="UP000807342"/>
    </source>
</evidence>
<comment type="caution">
    <text evidence="2">The sequence shown here is derived from an EMBL/GenBank/DDBJ whole genome shotgun (WGS) entry which is preliminary data.</text>
</comment>
<gene>
    <name evidence="2" type="ORF">P691DRAFT_407685</name>
</gene>
<dbReference type="AlphaFoldDB" id="A0A9P5X522"/>
<dbReference type="Proteomes" id="UP000807342">
    <property type="component" value="Unassembled WGS sequence"/>
</dbReference>
<evidence type="ECO:0000256" key="1">
    <source>
        <dbReference type="SAM" id="MobiDB-lite"/>
    </source>
</evidence>
<feature type="compositionally biased region" description="Acidic residues" evidence="1">
    <location>
        <begin position="163"/>
        <end position="176"/>
    </location>
</feature>
<accession>A0A9P5X522</accession>
<reference evidence="2" key="1">
    <citation type="submission" date="2020-11" db="EMBL/GenBank/DDBJ databases">
        <authorList>
            <consortium name="DOE Joint Genome Institute"/>
            <person name="Ahrendt S."/>
            <person name="Riley R."/>
            <person name="Andreopoulos W."/>
            <person name="Labutti K."/>
            <person name="Pangilinan J."/>
            <person name="Ruiz-Duenas F.J."/>
            <person name="Barrasa J.M."/>
            <person name="Sanchez-Garcia M."/>
            <person name="Camarero S."/>
            <person name="Miyauchi S."/>
            <person name="Serrano A."/>
            <person name="Linde D."/>
            <person name="Babiker R."/>
            <person name="Drula E."/>
            <person name="Ayuso-Fernandez I."/>
            <person name="Pacheco R."/>
            <person name="Padilla G."/>
            <person name="Ferreira P."/>
            <person name="Barriuso J."/>
            <person name="Kellner H."/>
            <person name="Castanera R."/>
            <person name="Alfaro M."/>
            <person name="Ramirez L."/>
            <person name="Pisabarro A.G."/>
            <person name="Kuo A."/>
            <person name="Tritt A."/>
            <person name="Lipzen A."/>
            <person name="He G."/>
            <person name="Yan M."/>
            <person name="Ng V."/>
            <person name="Cullen D."/>
            <person name="Martin F."/>
            <person name="Rosso M.-N."/>
            <person name="Henrissat B."/>
            <person name="Hibbett D."/>
            <person name="Martinez A.T."/>
            <person name="Grigoriev I.V."/>
        </authorList>
    </citation>
    <scope>NUCLEOTIDE SEQUENCE</scope>
    <source>
        <strain evidence="2">MF-IS2</strain>
    </source>
</reference>
<dbReference type="EMBL" id="MU151465">
    <property type="protein sequence ID" value="KAF9443517.1"/>
    <property type="molecule type" value="Genomic_DNA"/>
</dbReference>
<name>A0A9P5X522_9AGAR</name>
<sequence length="196" mass="22492">MGNCLFIAATAQMLSWDTDLTPDEIREYHRLHDKGYRQYQEYGPKTALLHLLMGQDSTTKRFIVIGYVLSYQQHVFATGTKRYILTLDQLEEWVEDYGDIIEEFIERKNAMHREQVEAHMRSIGRILDLSGVDIMTGGGGRKNRNKNNKKKKKKKGKNAAAAEDGEGADEEDEEEEKMVGVLGGVVDFLEMYKNRI</sequence>
<evidence type="ECO:0000313" key="2">
    <source>
        <dbReference type="EMBL" id="KAF9443517.1"/>
    </source>
</evidence>
<protein>
    <submittedName>
        <fullName evidence="2">Uncharacterized protein</fullName>
    </submittedName>
</protein>
<feature type="region of interest" description="Disordered" evidence="1">
    <location>
        <begin position="137"/>
        <end position="177"/>
    </location>
</feature>